<name>A0A0E3V0R0_9BURK</name>
<protein>
    <recommendedName>
        <fullName evidence="1">Sulfatase-modifying factor enzyme-like domain-containing protein</fullName>
    </recommendedName>
</protein>
<sequence>MSEFLSNDYLLYPPYPPASTLAQWLEESNGITRQIFSSISIADQVVPQINILNPPLWELGHLTWFHEFWVHRDGQESKPSFMKNADYLFNSSEMAHQDRWSTPMPSLDSVLEYNHSVIESIQELLRATIDNKVAYFIQLAILHQDMHNEAFAYMWQTMGRPIPFAPFSPFTKESELETNSQTWIHFPKSTIQAGSEQGSGFIFDNEKWAHSIDLPAFDIASTPVTNGDYLEFLESPGNLAQSSPVAPPFHWKKEGDVWLERIFNQWLPLNHAAAVRHISYLDAQRFCERNQVRLPNEHELSLLMSQKQGAWQSSNLWEWTSSTFVPFPGFSADPYVDYSQPWFDGNYQVLKGGSSFTPDRLRRVAFRNFYQGQRSDHFCGFRTCLL</sequence>
<dbReference type="AlphaFoldDB" id="A0A0E3V0R0"/>
<dbReference type="InterPro" id="IPR034660">
    <property type="entry name" value="DinB/YfiT-like"/>
</dbReference>
<reference evidence="2 3" key="1">
    <citation type="submission" date="2014-03" db="EMBL/GenBank/DDBJ databases">
        <title>Genome of Polynucleobacter strain MWH-MoK4.</title>
        <authorList>
            <person name="Hahn M.W."/>
        </authorList>
    </citation>
    <scope>NUCLEOTIDE SEQUENCE [LARGE SCALE GENOMIC DNA]</scope>
    <source>
        <strain evidence="2 3">MWH-MoK4</strain>
    </source>
</reference>
<dbReference type="OrthoDB" id="9768004at2"/>
<dbReference type="RefSeq" id="WP_052728733.1">
    <property type="nucleotide sequence ID" value="NZ_CP007501.1"/>
</dbReference>
<dbReference type="InterPro" id="IPR016187">
    <property type="entry name" value="CTDL_fold"/>
</dbReference>
<accession>A0A0E3V0R0</accession>
<dbReference type="SUPFAM" id="SSF56436">
    <property type="entry name" value="C-type lectin-like"/>
    <property type="match status" value="1"/>
</dbReference>
<dbReference type="PANTHER" id="PTHR43397:SF1">
    <property type="entry name" value="ERGOTHIONEINE BIOSYNTHESIS PROTEIN 1"/>
    <property type="match status" value="1"/>
</dbReference>
<evidence type="ECO:0000313" key="2">
    <source>
        <dbReference type="EMBL" id="AKD24838.1"/>
    </source>
</evidence>
<dbReference type="SUPFAM" id="SSF109854">
    <property type="entry name" value="DinB/YfiT-like putative metalloenzymes"/>
    <property type="match status" value="1"/>
</dbReference>
<dbReference type="PANTHER" id="PTHR43397">
    <property type="entry name" value="ERGOTHIONEINE BIOSYNTHESIS PROTEIN 1"/>
    <property type="match status" value="1"/>
</dbReference>
<dbReference type="KEGG" id="pdq:CL55_00005050"/>
<keyword evidence="3" id="KW-1185">Reference proteome</keyword>
<proteinExistence type="predicted"/>
<dbReference type="Pfam" id="PF03781">
    <property type="entry name" value="FGE-sulfatase"/>
    <property type="match status" value="2"/>
</dbReference>
<feature type="domain" description="Sulfatase-modifying factor enzyme-like" evidence="1">
    <location>
        <begin position="315"/>
        <end position="383"/>
    </location>
</feature>
<feature type="domain" description="Sulfatase-modifying factor enzyme-like" evidence="1">
    <location>
        <begin position="191"/>
        <end position="300"/>
    </location>
</feature>
<gene>
    <name evidence="2" type="ORF">CL55_00005050</name>
</gene>
<dbReference type="Proteomes" id="UP000061135">
    <property type="component" value="Chromosome"/>
</dbReference>
<dbReference type="HOGENOM" id="CLU_012431_9_2_4"/>
<dbReference type="PATRIC" id="fig|576611.7.peg.510"/>
<dbReference type="STRING" id="1835254.CL55_00005050"/>
<evidence type="ECO:0000259" key="1">
    <source>
        <dbReference type="Pfam" id="PF03781"/>
    </source>
</evidence>
<dbReference type="InterPro" id="IPR042095">
    <property type="entry name" value="SUMF_sf"/>
</dbReference>
<dbReference type="InterPro" id="IPR005532">
    <property type="entry name" value="SUMF_dom"/>
</dbReference>
<organism evidence="2 3">
    <name type="scientific">Polynucleobacter duraquae</name>
    <dbReference type="NCBI Taxonomy" id="1835254"/>
    <lineage>
        <taxon>Bacteria</taxon>
        <taxon>Pseudomonadati</taxon>
        <taxon>Pseudomonadota</taxon>
        <taxon>Betaproteobacteria</taxon>
        <taxon>Burkholderiales</taxon>
        <taxon>Burkholderiaceae</taxon>
        <taxon>Polynucleobacter</taxon>
    </lineage>
</organism>
<evidence type="ECO:0000313" key="3">
    <source>
        <dbReference type="Proteomes" id="UP000061135"/>
    </source>
</evidence>
<dbReference type="EMBL" id="CP007501">
    <property type="protein sequence ID" value="AKD24838.1"/>
    <property type="molecule type" value="Genomic_DNA"/>
</dbReference>
<dbReference type="InterPro" id="IPR051128">
    <property type="entry name" value="EgtD_Methyltrsf_superfamily"/>
</dbReference>
<dbReference type="Gene3D" id="3.90.1580.10">
    <property type="entry name" value="paralog of FGE (formylglycine-generating enzyme)"/>
    <property type="match status" value="2"/>
</dbReference>